<evidence type="ECO:0000256" key="1">
    <source>
        <dbReference type="SAM" id="Coils"/>
    </source>
</evidence>
<sequence length="474" mass="53948">MGFGKLFKKKKESSTTRTTGTGDSGSDSTSASRMTRVCSDSALLFASTSTSTSKSKKTHNGRRSLKKRHQVISQFLQVTSSSSATSTSIRSNSTNGNKNHIWKESDHSEGATSVESSSHHNVNGDTFTSLHRIRTSNVDVDGVCFNDGTSDTASSDSQASHVPEPKSVRFTETVVSQVFIVENCHYSQDEEKPDKRKLYRGHSEATLQCSHGVLSTASLPHYDINELYRAQPKKRVFLTDEELTQLRHQKERLNKFRKKVKKKHQKARKERTQIKLELANEAIVKAQQRQQRIIDQYKMAAPSAQQHRVRRRAKYILAHAARTVALVQRRQTFLNSIVQAANALAERRNQQQEMLNDMLPKSIVRRQHRKIWALQASTKARVRLYNKKLVMEETTRDPVMVPFKNAIQEDSDDESDCYYDTDDQGEYSDDDDDDDDDDLDCDDLQYRRLEWAVISFLAAAKTKAPRSRSKTIEV</sequence>
<organism evidence="3 4">
    <name type="scientific">Seminavis robusta</name>
    <dbReference type="NCBI Taxonomy" id="568900"/>
    <lineage>
        <taxon>Eukaryota</taxon>
        <taxon>Sar</taxon>
        <taxon>Stramenopiles</taxon>
        <taxon>Ochrophyta</taxon>
        <taxon>Bacillariophyta</taxon>
        <taxon>Bacillariophyceae</taxon>
        <taxon>Bacillariophycidae</taxon>
        <taxon>Naviculales</taxon>
        <taxon>Naviculaceae</taxon>
        <taxon>Seminavis</taxon>
    </lineage>
</organism>
<reference evidence="3" key="1">
    <citation type="submission" date="2020-06" db="EMBL/GenBank/DDBJ databases">
        <authorList>
            <consortium name="Plant Systems Biology data submission"/>
        </authorList>
    </citation>
    <scope>NUCLEOTIDE SEQUENCE</scope>
    <source>
        <strain evidence="3">D6</strain>
    </source>
</reference>
<evidence type="ECO:0000313" key="4">
    <source>
        <dbReference type="Proteomes" id="UP001153069"/>
    </source>
</evidence>
<feature type="region of interest" description="Disordered" evidence="2">
    <location>
        <begin position="1"/>
        <end position="34"/>
    </location>
</feature>
<feature type="region of interest" description="Disordered" evidence="2">
    <location>
        <begin position="410"/>
        <end position="439"/>
    </location>
</feature>
<feature type="compositionally biased region" description="Low complexity" evidence="2">
    <location>
        <begin position="79"/>
        <end position="94"/>
    </location>
</feature>
<feature type="region of interest" description="Disordered" evidence="2">
    <location>
        <begin position="49"/>
        <end position="68"/>
    </location>
</feature>
<comment type="caution">
    <text evidence="3">The sequence shown here is derived from an EMBL/GenBank/DDBJ whole genome shotgun (WGS) entry which is preliminary data.</text>
</comment>
<keyword evidence="4" id="KW-1185">Reference proteome</keyword>
<feature type="region of interest" description="Disordered" evidence="2">
    <location>
        <begin position="75"/>
        <end position="123"/>
    </location>
</feature>
<feature type="compositionally biased region" description="Basic residues" evidence="2">
    <location>
        <begin position="54"/>
        <end position="68"/>
    </location>
</feature>
<proteinExistence type="predicted"/>
<gene>
    <name evidence="3" type="ORF">SEMRO_175_G077170.1</name>
</gene>
<dbReference type="AlphaFoldDB" id="A0A9N8DIG1"/>
<feature type="compositionally biased region" description="Basic residues" evidence="2">
    <location>
        <begin position="1"/>
        <end position="11"/>
    </location>
</feature>
<evidence type="ECO:0000313" key="3">
    <source>
        <dbReference type="EMBL" id="CAB9503762.1"/>
    </source>
</evidence>
<name>A0A9N8DIG1_9STRA</name>
<accession>A0A9N8DIG1</accession>
<keyword evidence="1" id="KW-0175">Coiled coil</keyword>
<feature type="compositionally biased region" description="Low complexity" evidence="2">
    <location>
        <begin position="15"/>
        <end position="34"/>
    </location>
</feature>
<dbReference type="Proteomes" id="UP001153069">
    <property type="component" value="Unassembled WGS sequence"/>
</dbReference>
<feature type="coiled-coil region" evidence="1">
    <location>
        <begin position="243"/>
        <end position="296"/>
    </location>
</feature>
<protein>
    <submittedName>
        <fullName evidence="3">Uncharacterized protein</fullName>
    </submittedName>
</protein>
<feature type="compositionally biased region" description="Polar residues" evidence="2">
    <location>
        <begin position="110"/>
        <end position="123"/>
    </location>
</feature>
<evidence type="ECO:0000256" key="2">
    <source>
        <dbReference type="SAM" id="MobiDB-lite"/>
    </source>
</evidence>
<dbReference type="EMBL" id="CAICTM010000174">
    <property type="protein sequence ID" value="CAB9503762.1"/>
    <property type="molecule type" value="Genomic_DNA"/>
</dbReference>